<sequence length="258" mass="28214">MAAPAAQEESTPSTTVMDKNGDVLFELGKDGNTKSRLLVSSKVLSLASPVFAAMFTHGFREGENLSASSPRLIPLLGDDPAALTLLCKILHFRTADIPMTLDVTALANLAILCDKYDCAGCVKPWSMLWLPEWVPHADEDGFERLLFITYVLDLPDAFSRVTLALSKTVGGLPKADADCAGYDILPQGLIDQLREKQRELRLGVCRAIETTISAWLQIACCDHRSVVGNYFQSLYSVGLWPLSDVTSRLKVADIQARI</sequence>
<dbReference type="EMBL" id="KV750383">
    <property type="protein sequence ID" value="OCL05089.1"/>
    <property type="molecule type" value="Genomic_DNA"/>
</dbReference>
<evidence type="ECO:0000313" key="1">
    <source>
        <dbReference type="EMBL" id="OCL05089.1"/>
    </source>
</evidence>
<evidence type="ECO:0008006" key="3">
    <source>
        <dbReference type="Google" id="ProtNLM"/>
    </source>
</evidence>
<evidence type="ECO:0000313" key="2">
    <source>
        <dbReference type="Proteomes" id="UP000250140"/>
    </source>
</evidence>
<dbReference type="AlphaFoldDB" id="A0A8E2JQ90"/>
<proteinExistence type="predicted"/>
<dbReference type="Proteomes" id="UP000250140">
    <property type="component" value="Unassembled WGS sequence"/>
</dbReference>
<accession>A0A8E2JQ90</accession>
<dbReference type="CDD" id="cd18186">
    <property type="entry name" value="BTB_POZ_ZBTB_KLHL-like"/>
    <property type="match status" value="1"/>
</dbReference>
<organism evidence="1 2">
    <name type="scientific">Glonium stellatum</name>
    <dbReference type="NCBI Taxonomy" id="574774"/>
    <lineage>
        <taxon>Eukaryota</taxon>
        <taxon>Fungi</taxon>
        <taxon>Dikarya</taxon>
        <taxon>Ascomycota</taxon>
        <taxon>Pezizomycotina</taxon>
        <taxon>Dothideomycetes</taxon>
        <taxon>Pleosporomycetidae</taxon>
        <taxon>Gloniales</taxon>
        <taxon>Gloniaceae</taxon>
        <taxon>Glonium</taxon>
    </lineage>
</organism>
<name>A0A8E2JQ90_9PEZI</name>
<dbReference type="InterPro" id="IPR011333">
    <property type="entry name" value="SKP1/BTB/POZ_sf"/>
</dbReference>
<dbReference type="Gene3D" id="3.30.710.10">
    <property type="entry name" value="Potassium Channel Kv1.1, Chain A"/>
    <property type="match status" value="1"/>
</dbReference>
<protein>
    <recommendedName>
        <fullName evidence="3">BTB domain-containing protein</fullName>
    </recommendedName>
</protein>
<keyword evidence="2" id="KW-1185">Reference proteome</keyword>
<dbReference type="OrthoDB" id="5275938at2759"/>
<gene>
    <name evidence="1" type="ORF">AOQ84DRAFT_345261</name>
</gene>
<feature type="non-terminal residue" evidence="1">
    <location>
        <position position="1"/>
    </location>
</feature>
<reference evidence="1 2" key="1">
    <citation type="journal article" date="2016" name="Nat. Commun.">
        <title>Ectomycorrhizal ecology is imprinted in the genome of the dominant symbiotic fungus Cenococcum geophilum.</title>
        <authorList>
            <consortium name="DOE Joint Genome Institute"/>
            <person name="Peter M."/>
            <person name="Kohler A."/>
            <person name="Ohm R.A."/>
            <person name="Kuo A."/>
            <person name="Krutzmann J."/>
            <person name="Morin E."/>
            <person name="Arend M."/>
            <person name="Barry K.W."/>
            <person name="Binder M."/>
            <person name="Choi C."/>
            <person name="Clum A."/>
            <person name="Copeland A."/>
            <person name="Grisel N."/>
            <person name="Haridas S."/>
            <person name="Kipfer T."/>
            <person name="LaButti K."/>
            <person name="Lindquist E."/>
            <person name="Lipzen A."/>
            <person name="Maire R."/>
            <person name="Meier B."/>
            <person name="Mihaltcheva S."/>
            <person name="Molinier V."/>
            <person name="Murat C."/>
            <person name="Poggeler S."/>
            <person name="Quandt C.A."/>
            <person name="Sperisen C."/>
            <person name="Tritt A."/>
            <person name="Tisserant E."/>
            <person name="Crous P.W."/>
            <person name="Henrissat B."/>
            <person name="Nehls U."/>
            <person name="Egli S."/>
            <person name="Spatafora J.W."/>
            <person name="Grigoriev I.V."/>
            <person name="Martin F.M."/>
        </authorList>
    </citation>
    <scope>NUCLEOTIDE SEQUENCE [LARGE SCALE GENOMIC DNA]</scope>
    <source>
        <strain evidence="1 2">CBS 207.34</strain>
    </source>
</reference>